<evidence type="ECO:0000313" key="2">
    <source>
        <dbReference type="Proteomes" id="UP000008672"/>
    </source>
</evidence>
<keyword evidence="2" id="KW-1185">Reference proteome</keyword>
<dbReference type="SUPFAM" id="SSF57938">
    <property type="entry name" value="DnaJ/Hsp40 cysteine-rich domain"/>
    <property type="match status" value="1"/>
</dbReference>
<dbReference type="Bgee" id="ENSLACG00000018315">
    <property type="expression patterns" value="Expressed in pelvic fin and 2 other cell types or tissues"/>
</dbReference>
<reference evidence="1" key="2">
    <citation type="submission" date="2025-08" db="UniProtKB">
        <authorList>
            <consortium name="Ensembl"/>
        </authorList>
    </citation>
    <scope>IDENTIFICATION</scope>
</reference>
<proteinExistence type="predicted"/>
<dbReference type="Ensembl" id="ENSLACT00000020986.1">
    <property type="protein sequence ID" value="ENSLACP00000020846.1"/>
    <property type="gene ID" value="ENSLACG00000018315.1"/>
</dbReference>
<evidence type="ECO:0000313" key="1">
    <source>
        <dbReference type="Ensembl" id="ENSLACP00000020846.1"/>
    </source>
</evidence>
<dbReference type="OMA" id="KECHRCH"/>
<dbReference type="EMBL" id="AFYH01010573">
    <property type="status" value="NOT_ANNOTATED_CDS"/>
    <property type="molecule type" value="Genomic_DNA"/>
</dbReference>
<dbReference type="InParanoid" id="H3BG25"/>
<dbReference type="EMBL" id="AFYH01010574">
    <property type="status" value="NOT_ANNOTATED_CDS"/>
    <property type="molecule type" value="Genomic_DNA"/>
</dbReference>
<dbReference type="InterPro" id="IPR036410">
    <property type="entry name" value="HSP_DnaJ_Cys-rich_dom_sf"/>
</dbReference>
<dbReference type="HOGENOM" id="CLU_098329_0_0_1"/>
<protein>
    <recommendedName>
        <fullName evidence="3">Ssu-2 homolog</fullName>
    </recommendedName>
</protein>
<accession>H3BG25</accession>
<sequence length="153" mass="16824">IPSISEDVAREALKEYVNNKCCYSSTPAKEMVFSELTPLNTYRYRLETFTESRSTDWAQEPYTGQIVDGPAFGPSPPIWYIEVPVPPMFQDTVKKVPVPHTALVQGCTNCSALGKIACSKCTATGRIQCWVCNGRGFTIGDQRCSRCSGNGLS</sequence>
<reference evidence="2" key="1">
    <citation type="submission" date="2011-08" db="EMBL/GenBank/DDBJ databases">
        <title>The draft genome of Latimeria chalumnae.</title>
        <authorList>
            <person name="Di Palma F."/>
            <person name="Alfoldi J."/>
            <person name="Johnson J."/>
            <person name="Berlin A."/>
            <person name="Gnerre S."/>
            <person name="Jaffe D."/>
            <person name="MacCallum I."/>
            <person name="Young S."/>
            <person name="Walker B.J."/>
            <person name="Lander E."/>
            <person name="Lindblad-Toh K."/>
        </authorList>
    </citation>
    <scope>NUCLEOTIDE SEQUENCE [LARGE SCALE GENOMIC DNA]</scope>
    <source>
        <strain evidence="2">Wild caught</strain>
    </source>
</reference>
<organism evidence="1 2">
    <name type="scientific">Latimeria chalumnae</name>
    <name type="common">Coelacanth</name>
    <dbReference type="NCBI Taxonomy" id="7897"/>
    <lineage>
        <taxon>Eukaryota</taxon>
        <taxon>Metazoa</taxon>
        <taxon>Chordata</taxon>
        <taxon>Craniata</taxon>
        <taxon>Vertebrata</taxon>
        <taxon>Euteleostomi</taxon>
        <taxon>Coelacanthiformes</taxon>
        <taxon>Coelacanthidae</taxon>
        <taxon>Latimeria</taxon>
    </lineage>
</organism>
<dbReference type="Proteomes" id="UP000008672">
    <property type="component" value="Unassembled WGS sequence"/>
</dbReference>
<dbReference type="PANTHER" id="PTHR48465">
    <property type="entry name" value="PROTEIN SSUH2 HOMOLOG"/>
    <property type="match status" value="1"/>
</dbReference>
<dbReference type="eggNOG" id="KOG2813">
    <property type="taxonomic scope" value="Eukaryota"/>
</dbReference>
<evidence type="ECO:0008006" key="3">
    <source>
        <dbReference type="Google" id="ProtNLM"/>
    </source>
</evidence>
<reference evidence="1" key="3">
    <citation type="submission" date="2025-09" db="UniProtKB">
        <authorList>
            <consortium name="Ensembl"/>
        </authorList>
    </citation>
    <scope>IDENTIFICATION</scope>
</reference>
<dbReference type="PANTHER" id="PTHR48465:SF1">
    <property type="entry name" value="PROTEIN SSUH2 HOMOLOG"/>
    <property type="match status" value="1"/>
</dbReference>
<dbReference type="GeneTree" id="ENSGT00940000163873"/>
<dbReference type="AlphaFoldDB" id="H3BG25"/>
<name>H3BG25_LATCH</name>
<dbReference type="InterPro" id="IPR052789">
    <property type="entry name" value="SSUH2_homolog"/>
</dbReference>